<dbReference type="InParanoid" id="A0A1X2H790"/>
<gene>
    <name evidence="2" type="ORF">BCR43DRAFT_525652</name>
</gene>
<protein>
    <submittedName>
        <fullName evidence="2">Uncharacterized protein</fullName>
    </submittedName>
</protein>
<keyword evidence="3" id="KW-1185">Reference proteome</keyword>
<evidence type="ECO:0000313" key="2">
    <source>
        <dbReference type="EMBL" id="ORY94435.1"/>
    </source>
</evidence>
<comment type="caution">
    <text evidence="2">The sequence shown here is derived from an EMBL/GenBank/DDBJ whole genome shotgun (WGS) entry which is preliminary data.</text>
</comment>
<proteinExistence type="predicted"/>
<accession>A0A1X2H790</accession>
<sequence>MDEQHRQANEALNTLAKAWGSMMTIMQAVADASDQSMRQEPKLADLQQARNDLDALFKQLKSSATALQPHSPKSLISRDADTASLEEERRLREESARVSDQIKQLLSQSYALQFQMDMLLASSHYQTIKS</sequence>
<evidence type="ECO:0000313" key="3">
    <source>
        <dbReference type="Proteomes" id="UP000242180"/>
    </source>
</evidence>
<organism evidence="2 3">
    <name type="scientific">Syncephalastrum racemosum</name>
    <name type="common">Filamentous fungus</name>
    <dbReference type="NCBI Taxonomy" id="13706"/>
    <lineage>
        <taxon>Eukaryota</taxon>
        <taxon>Fungi</taxon>
        <taxon>Fungi incertae sedis</taxon>
        <taxon>Mucoromycota</taxon>
        <taxon>Mucoromycotina</taxon>
        <taxon>Mucoromycetes</taxon>
        <taxon>Mucorales</taxon>
        <taxon>Syncephalastraceae</taxon>
        <taxon>Syncephalastrum</taxon>
    </lineage>
</organism>
<dbReference type="Proteomes" id="UP000242180">
    <property type="component" value="Unassembled WGS sequence"/>
</dbReference>
<feature type="compositionally biased region" description="Basic and acidic residues" evidence="1">
    <location>
        <begin position="76"/>
        <end position="97"/>
    </location>
</feature>
<dbReference type="EMBL" id="MCGN01000007">
    <property type="protein sequence ID" value="ORY94435.1"/>
    <property type="molecule type" value="Genomic_DNA"/>
</dbReference>
<evidence type="ECO:0000256" key="1">
    <source>
        <dbReference type="SAM" id="MobiDB-lite"/>
    </source>
</evidence>
<dbReference type="OMA" id="FQLEMLF"/>
<name>A0A1X2H790_SYNRA</name>
<dbReference type="OrthoDB" id="2253519at2759"/>
<feature type="region of interest" description="Disordered" evidence="1">
    <location>
        <begin position="64"/>
        <end position="98"/>
    </location>
</feature>
<dbReference type="AlphaFoldDB" id="A0A1X2H790"/>
<reference evidence="2 3" key="1">
    <citation type="submission" date="2016-07" db="EMBL/GenBank/DDBJ databases">
        <title>Pervasive Adenine N6-methylation of Active Genes in Fungi.</title>
        <authorList>
            <consortium name="DOE Joint Genome Institute"/>
            <person name="Mondo S.J."/>
            <person name="Dannebaum R.O."/>
            <person name="Kuo R.C."/>
            <person name="Labutti K."/>
            <person name="Haridas S."/>
            <person name="Kuo A."/>
            <person name="Salamov A."/>
            <person name="Ahrendt S.R."/>
            <person name="Lipzen A."/>
            <person name="Sullivan W."/>
            <person name="Andreopoulos W.B."/>
            <person name="Clum A."/>
            <person name="Lindquist E."/>
            <person name="Daum C."/>
            <person name="Ramamoorthy G.K."/>
            <person name="Gryganskyi A."/>
            <person name="Culley D."/>
            <person name="Magnuson J.K."/>
            <person name="James T.Y."/>
            <person name="O'Malley M.A."/>
            <person name="Stajich J.E."/>
            <person name="Spatafora J.W."/>
            <person name="Visel A."/>
            <person name="Grigoriev I.V."/>
        </authorList>
    </citation>
    <scope>NUCLEOTIDE SEQUENCE [LARGE SCALE GENOMIC DNA]</scope>
    <source>
        <strain evidence="2 3">NRRL 2496</strain>
    </source>
</reference>